<gene>
    <name evidence="1" type="ORF">MAR_023909</name>
</gene>
<name>A0ABY7DRN0_MYAAR</name>
<proteinExistence type="predicted"/>
<organism evidence="1 2">
    <name type="scientific">Mya arenaria</name>
    <name type="common">Soft-shell clam</name>
    <dbReference type="NCBI Taxonomy" id="6604"/>
    <lineage>
        <taxon>Eukaryota</taxon>
        <taxon>Metazoa</taxon>
        <taxon>Spiralia</taxon>
        <taxon>Lophotrochozoa</taxon>
        <taxon>Mollusca</taxon>
        <taxon>Bivalvia</taxon>
        <taxon>Autobranchia</taxon>
        <taxon>Heteroconchia</taxon>
        <taxon>Euheterodonta</taxon>
        <taxon>Imparidentia</taxon>
        <taxon>Neoheterodontei</taxon>
        <taxon>Myida</taxon>
        <taxon>Myoidea</taxon>
        <taxon>Myidae</taxon>
        <taxon>Mya</taxon>
    </lineage>
</organism>
<accession>A0ABY7DRN0</accession>
<reference evidence="1" key="1">
    <citation type="submission" date="2022-11" db="EMBL/GenBank/DDBJ databases">
        <title>Centuries of genome instability and evolution in soft-shell clam transmissible cancer (bioRxiv).</title>
        <authorList>
            <person name="Hart S.F.M."/>
            <person name="Yonemitsu M.A."/>
            <person name="Giersch R.M."/>
            <person name="Beal B.F."/>
            <person name="Arriagada G."/>
            <person name="Davis B.W."/>
            <person name="Ostrander E.A."/>
            <person name="Goff S.P."/>
            <person name="Metzger M.J."/>
        </authorList>
    </citation>
    <scope>NUCLEOTIDE SEQUENCE</scope>
    <source>
        <strain evidence="1">MELC-2E11</strain>
        <tissue evidence="1">Siphon/mantle</tissue>
    </source>
</reference>
<protein>
    <submittedName>
        <fullName evidence="1">Uncharacterized protein</fullName>
    </submittedName>
</protein>
<evidence type="ECO:0000313" key="1">
    <source>
        <dbReference type="EMBL" id="WAQ99536.1"/>
    </source>
</evidence>
<evidence type="ECO:0000313" key="2">
    <source>
        <dbReference type="Proteomes" id="UP001164746"/>
    </source>
</evidence>
<keyword evidence="2" id="KW-1185">Reference proteome</keyword>
<sequence>MKTSLINPSMIRGIPQVFMFPTRARRSYTLTFWLSSLMANRTNL</sequence>
<dbReference type="Proteomes" id="UP001164746">
    <property type="component" value="Chromosome 3"/>
</dbReference>
<dbReference type="EMBL" id="CP111014">
    <property type="protein sequence ID" value="WAQ99536.1"/>
    <property type="molecule type" value="Genomic_DNA"/>
</dbReference>